<gene>
    <name evidence="7" type="ordered locus">BC1002_5359</name>
</gene>
<proteinExistence type="predicted"/>
<name>D5WFD9_PARAM</name>
<reference evidence="7 8" key="2">
    <citation type="journal article" date="2012" name="J. Bacteriol.">
        <title>Genome Sequences of Burkholderia sp. Strains CCGE1002 and H160, Isolated from Legume Nodules in Mexico and Brazil.</title>
        <authorList>
            <person name="Ormeno-Orrillo E."/>
            <person name="Rogel M.A."/>
            <person name="Chueire L.M."/>
            <person name="Tiedje J.M."/>
            <person name="Martinez-Romero E."/>
            <person name="Hungria M."/>
        </authorList>
    </citation>
    <scope>NUCLEOTIDE SEQUENCE [LARGE SCALE GENOMIC DNA]</scope>
    <source>
        <strain evidence="7 8">CCGE1002</strain>
    </source>
</reference>
<evidence type="ECO:0000256" key="5">
    <source>
        <dbReference type="PIRSR" id="PIRSR015582-2"/>
    </source>
</evidence>
<evidence type="ECO:0000256" key="4">
    <source>
        <dbReference type="PIRSR" id="PIRSR015582-1"/>
    </source>
</evidence>
<dbReference type="InterPro" id="IPR005000">
    <property type="entry name" value="Aldolase/citrate-lyase_domain"/>
</dbReference>
<dbReference type="InterPro" id="IPR015813">
    <property type="entry name" value="Pyrv/PenolPyrv_kinase-like_dom"/>
</dbReference>
<keyword evidence="7" id="KW-0456">Lyase</keyword>
<dbReference type="Pfam" id="PF03328">
    <property type="entry name" value="HpcH_HpaI"/>
    <property type="match status" value="1"/>
</dbReference>
<dbReference type="Proteomes" id="UP000002190">
    <property type="component" value="Chromosome 2"/>
</dbReference>
<feature type="binding site" evidence="5">
    <location>
        <position position="156"/>
    </location>
    <ligand>
        <name>Mg(2+)</name>
        <dbReference type="ChEBI" id="CHEBI:18420"/>
    </ligand>
</feature>
<dbReference type="Gene3D" id="3.20.20.60">
    <property type="entry name" value="Phosphoenolpyruvate-binding domains"/>
    <property type="match status" value="1"/>
</dbReference>
<keyword evidence="2 5" id="KW-0479">Metal-binding</keyword>
<feature type="domain" description="HpcH/HpaI aldolase/citrate lyase" evidence="6">
    <location>
        <begin position="13"/>
        <end position="225"/>
    </location>
</feature>
<dbReference type="GO" id="GO:0000287">
    <property type="term" value="F:magnesium ion binding"/>
    <property type="evidence" value="ECO:0007669"/>
    <property type="project" value="TreeGrafter"/>
</dbReference>
<dbReference type="InterPro" id="IPR011206">
    <property type="entry name" value="Citrate_lyase_beta/mcl1/mcl2"/>
</dbReference>
<feature type="binding site" evidence="5">
    <location>
        <position position="130"/>
    </location>
    <ligand>
        <name>Mg(2+)</name>
        <dbReference type="ChEBI" id="CHEBI:18420"/>
    </ligand>
</feature>
<organism evidence="7 8">
    <name type="scientific">Paraburkholderia atlantica</name>
    <dbReference type="NCBI Taxonomy" id="2654982"/>
    <lineage>
        <taxon>Bacteria</taxon>
        <taxon>Pseudomonadati</taxon>
        <taxon>Pseudomonadota</taxon>
        <taxon>Betaproteobacteria</taxon>
        <taxon>Burkholderiales</taxon>
        <taxon>Burkholderiaceae</taxon>
        <taxon>Paraburkholderia</taxon>
    </lineage>
</organism>
<dbReference type="GeneID" id="301096546"/>
<reference evidence="8" key="1">
    <citation type="submission" date="2010-04" db="EMBL/GenBank/DDBJ databases">
        <title>Complete sequence of chromosome 2 of Burkholderia sp. CCGE1002.</title>
        <authorList>
            <consortium name="US DOE Joint Genome Institute"/>
            <person name="Lucas S."/>
            <person name="Copeland A."/>
            <person name="Lapidus A."/>
            <person name="Cheng J.-F."/>
            <person name="Bruce D."/>
            <person name="Goodwin L."/>
            <person name="Pitluck S."/>
            <person name="Chertkov O."/>
            <person name="Detter J.C."/>
            <person name="Han C."/>
            <person name="Tapia R."/>
            <person name="Land M."/>
            <person name="Hauser L."/>
            <person name="Kyrpides N."/>
            <person name="Ovchinnikova G."/>
            <person name="Martinez-Romero E."/>
            <person name="Hernandez M.A.R."/>
            <person name="Tiedje J.M."/>
            <person name="Woyke T."/>
        </authorList>
    </citation>
    <scope>NUCLEOTIDE SEQUENCE [LARGE SCALE GENOMIC DNA]</scope>
    <source>
        <strain evidence="8">CCGE1002</strain>
    </source>
</reference>
<feature type="binding site" evidence="4">
    <location>
        <position position="75"/>
    </location>
    <ligand>
        <name>substrate</name>
    </ligand>
</feature>
<dbReference type="AlphaFoldDB" id="D5WFD9"/>
<dbReference type="GO" id="GO:0008815">
    <property type="term" value="F:citrate (pro-3S)-lyase activity"/>
    <property type="evidence" value="ECO:0007669"/>
    <property type="project" value="UniProtKB-EC"/>
</dbReference>
<evidence type="ECO:0000256" key="2">
    <source>
        <dbReference type="ARBA" id="ARBA00022723"/>
    </source>
</evidence>
<dbReference type="EC" id="4.1.3.6" evidence="7"/>
<dbReference type="eggNOG" id="COG2301">
    <property type="taxonomic scope" value="Bacteria"/>
</dbReference>
<evidence type="ECO:0000313" key="8">
    <source>
        <dbReference type="Proteomes" id="UP000002190"/>
    </source>
</evidence>
<dbReference type="HOGENOM" id="CLU_044864_2_0_4"/>
<keyword evidence="3 5" id="KW-0460">Magnesium</keyword>
<dbReference type="GO" id="GO:0006107">
    <property type="term" value="P:oxaloacetate metabolic process"/>
    <property type="evidence" value="ECO:0007669"/>
    <property type="project" value="TreeGrafter"/>
</dbReference>
<accession>D5WFD9</accession>
<dbReference type="RefSeq" id="WP_013093084.1">
    <property type="nucleotide sequence ID" value="NC_014118.1"/>
</dbReference>
<dbReference type="InterPro" id="IPR040442">
    <property type="entry name" value="Pyrv_kinase-like_dom_sf"/>
</dbReference>
<protein>
    <submittedName>
        <fullName evidence="7">Citrate (Pro-3S)-lyase</fullName>
        <ecNumber evidence="7">4.1.3.6</ecNumber>
    </submittedName>
</protein>
<dbReference type="STRING" id="640511.BC1002_5359"/>
<sequence length="291" mass="30842">MCANLAAPVSRARSLLFVPATKPERFTKALDSGADCIVIDLEDAVADSRKDSARAQLLHHLPQLTPVQLTRTVVRVNAVGTPWHEADIALLRAWAGQGVTVMCPKAEAAEALRGVAQRLGAAARIVALIESLAGLDAADALAHEPQVARLAFGHLDFQLDLGMHATTEEPELALARNALVAASRRARLPAPIDGVTTDTGNAERLAIDARRARAFGFGGKLCIHPAQVAGVNETLGHTKAEQAWARRVLEEAATHGGEAFSLDGRMVDLPVIRAAEVIVAACETNATRRPI</sequence>
<dbReference type="PANTHER" id="PTHR32308:SF10">
    <property type="entry name" value="CITRATE LYASE SUBUNIT BETA"/>
    <property type="match status" value="1"/>
</dbReference>
<dbReference type="EMBL" id="CP002014">
    <property type="protein sequence ID" value="ADG19293.1"/>
    <property type="molecule type" value="Genomic_DNA"/>
</dbReference>
<dbReference type="PANTHER" id="PTHR32308">
    <property type="entry name" value="LYASE BETA SUBUNIT, PUTATIVE (AFU_ORTHOLOGUE AFUA_4G13030)-RELATED"/>
    <property type="match status" value="1"/>
</dbReference>
<dbReference type="SUPFAM" id="SSF51621">
    <property type="entry name" value="Phosphoenolpyruvate/pyruvate domain"/>
    <property type="match status" value="1"/>
</dbReference>
<dbReference type="KEGG" id="bge:BC1002_5359"/>
<evidence type="ECO:0000256" key="3">
    <source>
        <dbReference type="ARBA" id="ARBA00022842"/>
    </source>
</evidence>
<evidence type="ECO:0000256" key="1">
    <source>
        <dbReference type="ARBA" id="ARBA00001946"/>
    </source>
</evidence>
<comment type="cofactor">
    <cofactor evidence="1">
        <name>Mg(2+)</name>
        <dbReference type="ChEBI" id="CHEBI:18420"/>
    </cofactor>
</comment>
<evidence type="ECO:0000313" key="7">
    <source>
        <dbReference type="EMBL" id="ADG19293.1"/>
    </source>
</evidence>
<evidence type="ECO:0000259" key="6">
    <source>
        <dbReference type="Pfam" id="PF03328"/>
    </source>
</evidence>
<dbReference type="PIRSF" id="PIRSF015582">
    <property type="entry name" value="Cit_lyase_B"/>
    <property type="match status" value="1"/>
</dbReference>
<feature type="binding site" evidence="4">
    <location>
        <position position="130"/>
    </location>
    <ligand>
        <name>substrate</name>
    </ligand>
</feature>